<dbReference type="InterPro" id="IPR016162">
    <property type="entry name" value="Ald_DH_N"/>
</dbReference>
<reference evidence="6 7" key="1">
    <citation type="submission" date="2021-01" db="EMBL/GenBank/DDBJ databases">
        <title>Genome public.</title>
        <authorList>
            <person name="Liu C."/>
            <person name="Sun Q."/>
        </authorList>
    </citation>
    <scope>NUCLEOTIDE SEQUENCE [LARGE SCALE GENOMIC DNA]</scope>
    <source>
        <strain evidence="6 7">JC656</strain>
    </source>
</reference>
<dbReference type="EMBL" id="JAERRC010000010">
    <property type="protein sequence ID" value="MBL0704419.1"/>
    <property type="molecule type" value="Genomic_DNA"/>
</dbReference>
<feature type="compositionally biased region" description="Basic residues" evidence="4">
    <location>
        <begin position="1"/>
        <end position="15"/>
    </location>
</feature>
<evidence type="ECO:0000256" key="1">
    <source>
        <dbReference type="ARBA" id="ARBA00023002"/>
    </source>
</evidence>
<keyword evidence="7" id="KW-1185">Reference proteome</keyword>
<dbReference type="Pfam" id="PF00171">
    <property type="entry name" value="Aldedh"/>
    <property type="match status" value="1"/>
</dbReference>
<dbReference type="PANTHER" id="PTHR43353:SF5">
    <property type="entry name" value="SUCCINATE-SEMIALDEHYDE DEHYDROGENASE, MITOCHONDRIAL"/>
    <property type="match status" value="1"/>
</dbReference>
<dbReference type="RefSeq" id="WP_189693420.1">
    <property type="nucleotide sequence ID" value="NZ_BNCM01000005.1"/>
</dbReference>
<dbReference type="Gene3D" id="3.40.605.10">
    <property type="entry name" value="Aldehyde Dehydrogenase, Chain A, domain 1"/>
    <property type="match status" value="1"/>
</dbReference>
<evidence type="ECO:0000256" key="4">
    <source>
        <dbReference type="SAM" id="MobiDB-lite"/>
    </source>
</evidence>
<evidence type="ECO:0000256" key="2">
    <source>
        <dbReference type="PROSITE-ProRule" id="PRU10007"/>
    </source>
</evidence>
<dbReference type="Proteomes" id="UP000639051">
    <property type="component" value="Unassembled WGS sequence"/>
</dbReference>
<keyword evidence="1 3" id="KW-0560">Oxidoreductase</keyword>
<dbReference type="InterPro" id="IPR029510">
    <property type="entry name" value="Ald_DH_CS_GLU"/>
</dbReference>
<evidence type="ECO:0000259" key="5">
    <source>
        <dbReference type="Pfam" id="PF00171"/>
    </source>
</evidence>
<dbReference type="PANTHER" id="PTHR43353">
    <property type="entry name" value="SUCCINATE-SEMIALDEHYDE DEHYDROGENASE, MITOCHONDRIAL"/>
    <property type="match status" value="1"/>
</dbReference>
<dbReference type="CDD" id="cd07103">
    <property type="entry name" value="ALDH_F5_SSADH_GabD"/>
    <property type="match status" value="1"/>
</dbReference>
<comment type="caution">
    <text evidence="6">The sequence shown here is derived from an EMBL/GenBank/DDBJ whole genome shotgun (WGS) entry which is preliminary data.</text>
</comment>
<comment type="similarity">
    <text evidence="3">Belongs to the aldehyde dehydrogenase family.</text>
</comment>
<feature type="domain" description="Aldehyde dehydrogenase" evidence="5">
    <location>
        <begin position="65"/>
        <end position="524"/>
    </location>
</feature>
<dbReference type="Gene3D" id="3.40.309.10">
    <property type="entry name" value="Aldehyde Dehydrogenase, Chain A, domain 2"/>
    <property type="match status" value="1"/>
</dbReference>
<organism evidence="6 7">
    <name type="scientific">Sinomonas cellulolyticus</name>
    <dbReference type="NCBI Taxonomy" id="2801916"/>
    <lineage>
        <taxon>Bacteria</taxon>
        <taxon>Bacillati</taxon>
        <taxon>Actinomycetota</taxon>
        <taxon>Actinomycetes</taxon>
        <taxon>Micrococcales</taxon>
        <taxon>Micrococcaceae</taxon>
        <taxon>Sinomonas</taxon>
    </lineage>
</organism>
<dbReference type="InterPro" id="IPR015590">
    <property type="entry name" value="Aldehyde_DH_dom"/>
</dbReference>
<accession>A0ABS1JYF2</accession>
<evidence type="ECO:0000313" key="7">
    <source>
        <dbReference type="Proteomes" id="UP000639051"/>
    </source>
</evidence>
<dbReference type="InterPro" id="IPR016161">
    <property type="entry name" value="Ald_DH/histidinol_DH"/>
</dbReference>
<feature type="active site" evidence="2">
    <location>
        <position position="302"/>
    </location>
</feature>
<evidence type="ECO:0000313" key="6">
    <source>
        <dbReference type="EMBL" id="MBL0704419.1"/>
    </source>
</evidence>
<name>A0ABS1JYF2_9MICC</name>
<protein>
    <submittedName>
        <fullName evidence="6">NAD-dependent succinate-semialdehyde dehydrogenase</fullName>
    </submittedName>
</protein>
<evidence type="ECO:0000256" key="3">
    <source>
        <dbReference type="RuleBase" id="RU003345"/>
    </source>
</evidence>
<dbReference type="InterPro" id="IPR050740">
    <property type="entry name" value="Aldehyde_DH_Superfamily"/>
</dbReference>
<feature type="region of interest" description="Disordered" evidence="4">
    <location>
        <begin position="1"/>
        <end position="30"/>
    </location>
</feature>
<dbReference type="SUPFAM" id="SSF53720">
    <property type="entry name" value="ALDH-like"/>
    <property type="match status" value="1"/>
</dbReference>
<sequence>MRHCRIRQHGQRRGRGPSVEGVHPRSRSSVRLEGVDVSETTAVTPEREQELLAKVPTGLLINGEWREATGGKKFTVEDPATGKPLLEIADGTSEDAIAALDAADAAQAAWARTAPRERGEILRRAFDIVTERADDFALLMTLEMGKPLAESRGEVTYGAEFLRWFSEEAVRDYGRYLTTPEGKNKILVQRKPVGPALLITPWNFPLAMATRKVGPALAAGCTAIIKPAKFTPLTTQLFAAVLVEAGVPAGVVNVVSSSSASSISGPLMKDSRLRKVSFTGSTPVGQRLLADAAQNVLRTSMELGGNAPFLVFEDADLDKAVEGAMAAKMRNMGEACTAANRFLVQESVAEEFTQKFAAAMAALKPGRGTESETTVGPLIDGGARKDVHALVTEAVSSGATVATGGDVVEGDGYFYQPTVLANVPNDAEILRNEIFGPVAPVTTFATEEEAIRLANASEYGLASYLYTRDYARMFRVAEQIEFGMVGFNAGVISNAAAPFGGVKQSGLGREGGAEGIDEYTTVQYIGIADPYAQ</sequence>
<dbReference type="InterPro" id="IPR016163">
    <property type="entry name" value="Ald_DH_C"/>
</dbReference>
<gene>
    <name evidence="6" type="ORF">JJE72_02740</name>
</gene>
<proteinExistence type="inferred from homology"/>
<dbReference type="PROSITE" id="PS00687">
    <property type="entry name" value="ALDEHYDE_DEHYDR_GLU"/>
    <property type="match status" value="1"/>
</dbReference>